<organism evidence="4">
    <name type="scientific">Human herpesvirus 8</name>
    <name type="common">HHV-8</name>
    <name type="synonym">Kaposi's sarcoma-associated herpesvirus</name>
    <dbReference type="NCBI Taxonomy" id="37296"/>
    <lineage>
        <taxon>Viruses</taxon>
        <taxon>Duplodnaviria</taxon>
        <taxon>Heunggongvirae</taxon>
        <taxon>Peploviricota</taxon>
        <taxon>Herviviricetes</taxon>
        <taxon>Herpesvirales</taxon>
        <taxon>Orthoherpesviridae</taxon>
        <taxon>Gammaherpesvirinae</taxon>
        <taxon>Rhadinovirus</taxon>
        <taxon>Rhadinovirus humangamma8</taxon>
    </lineage>
</organism>
<evidence type="ECO:0000256" key="1">
    <source>
        <dbReference type="ARBA" id="ARBA00023127"/>
    </source>
</evidence>
<dbReference type="InterPro" id="IPR039361">
    <property type="entry name" value="Cyclin"/>
</dbReference>
<dbReference type="InterPro" id="IPR013763">
    <property type="entry name" value="Cyclin-like_dom"/>
</dbReference>
<organismHost>
    <name type="scientific">Homo sapiens</name>
    <name type="common">Human</name>
    <dbReference type="NCBI Taxonomy" id="9606"/>
</organismHost>
<dbReference type="SUPFAM" id="SSF47954">
    <property type="entry name" value="Cyclin-like"/>
    <property type="match status" value="2"/>
</dbReference>
<name>A0A0N9SEN2_HHV8</name>
<sequence>MATANNPPSGLLDPTLCEDRIFYNILEIEPRFLTSDSVFGTFQQSLTSHMRKLLGTWMFSVCQEYNLEPNVVALALNLLDRLLLIKQVSKEHFQKTGSACLLVASKLRSLTPISTSSLCYAAADSFSRQELIDQEKELLEKLAWRTEAVLATDVTSFLLLKLLGGSQHLDFWHHEVNTLITKALVDPKTGSLPASIISAAGCALLVPADVIPQDTHSGGVVPQLASILGCDVSVLQAAVEQILTSVSDFDLRILDSY</sequence>
<protein>
    <submittedName>
        <fullName evidence="4">ORF72</fullName>
    </submittedName>
</protein>
<dbReference type="InterPro" id="IPR048258">
    <property type="entry name" value="Cyclins_cyclin-box"/>
</dbReference>
<dbReference type="PANTHER" id="PTHR10177">
    <property type="entry name" value="CYCLINS"/>
    <property type="match status" value="1"/>
</dbReference>
<dbReference type="Pfam" id="PF00134">
    <property type="entry name" value="Cyclin_N"/>
    <property type="match status" value="1"/>
</dbReference>
<evidence type="ECO:0000256" key="2">
    <source>
        <dbReference type="RuleBase" id="RU000383"/>
    </source>
</evidence>
<dbReference type="InterPro" id="IPR017285">
    <property type="entry name" value="Cyclin_herpesvir"/>
</dbReference>
<keyword evidence="1 2" id="KW-0195">Cyclin</keyword>
<evidence type="ECO:0000259" key="3">
    <source>
        <dbReference type="SMART" id="SM00385"/>
    </source>
</evidence>
<gene>
    <name evidence="4" type="primary">ORF72</name>
</gene>
<dbReference type="Gene3D" id="1.10.472.10">
    <property type="entry name" value="Cyclin-like"/>
    <property type="match status" value="2"/>
</dbReference>
<feature type="domain" description="Cyclin-like" evidence="3">
    <location>
        <begin position="56"/>
        <end position="140"/>
    </location>
</feature>
<accession>A0A0N9SEN2</accession>
<evidence type="ECO:0000313" key="4">
    <source>
        <dbReference type="EMBL" id="ALH45285.1"/>
    </source>
</evidence>
<dbReference type="PROSITE" id="PS00292">
    <property type="entry name" value="CYCLINS"/>
    <property type="match status" value="1"/>
</dbReference>
<reference evidence="4" key="1">
    <citation type="journal article" date="2015" name="J. Virol.">
        <title>Whole-Genome Sequencing of Kaposi's Sarcoma-Associated Herpesvirus from Zambian Kaposi's Sarcoma Biopsy Specimens Reveals Unique Viral Diversity.</title>
        <authorList>
            <person name="Olp L.N."/>
            <person name="Jeanniard A."/>
            <person name="Marimo C."/>
            <person name="West J.T."/>
            <person name="Wood C."/>
        </authorList>
    </citation>
    <scope>NUCLEOTIDE SEQUENCE</scope>
    <source>
        <strain evidence="4">ZM123</strain>
    </source>
</reference>
<dbReference type="InterPro" id="IPR015164">
    <property type="entry name" value="K-cyclin_C"/>
</dbReference>
<dbReference type="InterPro" id="IPR006671">
    <property type="entry name" value="Cyclin_N"/>
</dbReference>
<comment type="similarity">
    <text evidence="2">Belongs to the cyclin family.</text>
</comment>
<dbReference type="Pfam" id="PF09080">
    <property type="entry name" value="K-cyclin_vir_C"/>
    <property type="match status" value="1"/>
</dbReference>
<dbReference type="EMBL" id="KT271465">
    <property type="protein sequence ID" value="ALH45285.1"/>
    <property type="molecule type" value="Genomic_DNA"/>
</dbReference>
<dbReference type="FunFam" id="1.10.472.10:FF:000057">
    <property type="entry name" value="Cyclin N-terminal domain containing 2"/>
    <property type="match status" value="1"/>
</dbReference>
<dbReference type="CDD" id="cd20518">
    <property type="entry name" value="CYCLIN_vCyC_rpt2"/>
    <property type="match status" value="1"/>
</dbReference>
<dbReference type="SMART" id="SM00385">
    <property type="entry name" value="CYCLIN"/>
    <property type="match status" value="1"/>
</dbReference>
<dbReference type="PIRSF" id="PIRSF037816">
    <property type="entry name" value="Viral_cyclin"/>
    <property type="match status" value="1"/>
</dbReference>
<dbReference type="InterPro" id="IPR036915">
    <property type="entry name" value="Cyclin-like_sf"/>
</dbReference>
<proteinExistence type="inferred from homology"/>